<dbReference type="CDD" id="cd05233">
    <property type="entry name" value="SDR_c"/>
    <property type="match status" value="1"/>
</dbReference>
<dbReference type="PANTHER" id="PTHR43391">
    <property type="entry name" value="RETINOL DEHYDROGENASE-RELATED"/>
    <property type="match status" value="1"/>
</dbReference>
<dbReference type="InterPro" id="IPR020904">
    <property type="entry name" value="Sc_DH/Rdtase_CS"/>
</dbReference>
<dbReference type="EMBL" id="JACTVJ010000023">
    <property type="protein sequence ID" value="MBC9718001.1"/>
    <property type="molecule type" value="Genomic_DNA"/>
</dbReference>
<evidence type="ECO:0000313" key="5">
    <source>
        <dbReference type="Proteomes" id="UP000642284"/>
    </source>
</evidence>
<sequence length="232" mass="24199">MSRPLGIVVVGAGSGFGAALAQDLAASGHRVLAGSRRARPANLPAPYARVDVTLAESVTRFAEEAHELLGQIDGLVYCAADPGAVARAWEVDPQDASRVLEVSLLGLVRIAGAFVPALRQAGRGSIVTVGSQAARTPIDLLAVYGAAKAAAEAYTRSLAQELHGTGVRANVIGIAAETDLARTHRTVKAELRGRPSPHPPLPPVNDSLPLARWLLTDDARHVTGQTIEARQP</sequence>
<keyword evidence="5" id="KW-1185">Reference proteome</keyword>
<gene>
    <name evidence="4" type="ORF">H9Y04_36260</name>
</gene>
<dbReference type="Proteomes" id="UP000642284">
    <property type="component" value="Unassembled WGS sequence"/>
</dbReference>
<dbReference type="InterPro" id="IPR002347">
    <property type="entry name" value="SDR_fam"/>
</dbReference>
<organism evidence="4 5">
    <name type="scientific">Streptomyces polyasparticus</name>
    <dbReference type="NCBI Taxonomy" id="2767826"/>
    <lineage>
        <taxon>Bacteria</taxon>
        <taxon>Bacillati</taxon>
        <taxon>Actinomycetota</taxon>
        <taxon>Actinomycetes</taxon>
        <taxon>Kitasatosporales</taxon>
        <taxon>Streptomycetaceae</taxon>
        <taxon>Streptomyces</taxon>
    </lineage>
</organism>
<evidence type="ECO:0000313" key="4">
    <source>
        <dbReference type="EMBL" id="MBC9718001.1"/>
    </source>
</evidence>
<dbReference type="InterPro" id="IPR036291">
    <property type="entry name" value="NAD(P)-bd_dom_sf"/>
</dbReference>
<proteinExistence type="inferred from homology"/>
<dbReference type="Pfam" id="PF00106">
    <property type="entry name" value="adh_short"/>
    <property type="match status" value="1"/>
</dbReference>
<keyword evidence="3" id="KW-0560">Oxidoreductase</keyword>
<dbReference type="PRINTS" id="PR00081">
    <property type="entry name" value="GDHRDH"/>
</dbReference>
<evidence type="ECO:0000256" key="1">
    <source>
        <dbReference type="ARBA" id="ARBA00006484"/>
    </source>
</evidence>
<keyword evidence="2" id="KW-0521">NADP</keyword>
<dbReference type="SUPFAM" id="SSF51735">
    <property type="entry name" value="NAD(P)-binding Rossmann-fold domains"/>
    <property type="match status" value="1"/>
</dbReference>
<dbReference type="RefSeq" id="WP_187818445.1">
    <property type="nucleotide sequence ID" value="NZ_JACTVJ010000023.1"/>
</dbReference>
<evidence type="ECO:0000256" key="3">
    <source>
        <dbReference type="ARBA" id="ARBA00023002"/>
    </source>
</evidence>
<protein>
    <submittedName>
        <fullName evidence="4">SDR family oxidoreductase</fullName>
    </submittedName>
</protein>
<dbReference type="Gene3D" id="3.40.50.720">
    <property type="entry name" value="NAD(P)-binding Rossmann-like Domain"/>
    <property type="match status" value="1"/>
</dbReference>
<accession>A0ABR7STX9</accession>
<dbReference type="PROSITE" id="PS00061">
    <property type="entry name" value="ADH_SHORT"/>
    <property type="match status" value="1"/>
</dbReference>
<evidence type="ECO:0000256" key="2">
    <source>
        <dbReference type="ARBA" id="ARBA00022857"/>
    </source>
</evidence>
<comment type="caution">
    <text evidence="4">The sequence shown here is derived from an EMBL/GenBank/DDBJ whole genome shotgun (WGS) entry which is preliminary data.</text>
</comment>
<reference evidence="4 5" key="1">
    <citation type="submission" date="2020-08" db="EMBL/GenBank/DDBJ databases">
        <title>Genemic of Streptomyces polyaspartic.</title>
        <authorList>
            <person name="Liu W."/>
        </authorList>
    </citation>
    <scope>NUCLEOTIDE SEQUENCE [LARGE SCALE GENOMIC DNA]</scope>
    <source>
        <strain evidence="4 5">TRM66268-LWL</strain>
    </source>
</reference>
<comment type="similarity">
    <text evidence="1">Belongs to the short-chain dehydrogenases/reductases (SDR) family.</text>
</comment>
<dbReference type="PANTHER" id="PTHR43391:SF14">
    <property type="entry name" value="DEHYDROGENASE_REDUCTASE SDR FAMILY PROTEIN 7-LIKE"/>
    <property type="match status" value="1"/>
</dbReference>
<name>A0ABR7STX9_9ACTN</name>